<dbReference type="InterPro" id="IPR052355">
    <property type="entry name" value="CENP-V-like"/>
</dbReference>
<dbReference type="Gene3D" id="2.170.150.70">
    <property type="match status" value="1"/>
</dbReference>
<dbReference type="PANTHER" id="PTHR28620">
    <property type="entry name" value="CENTROMERE PROTEIN V"/>
    <property type="match status" value="1"/>
</dbReference>
<keyword evidence="6" id="KW-1185">Reference proteome</keyword>
<keyword evidence="3" id="KW-0862">Zinc</keyword>
<dbReference type="PANTHER" id="PTHR28620:SF1">
    <property type="entry name" value="CENP-V_GFA DOMAIN-CONTAINING PROTEIN"/>
    <property type="match status" value="1"/>
</dbReference>
<gene>
    <name evidence="5" type="ORF">B0T24DRAFT_645278</name>
</gene>
<evidence type="ECO:0000313" key="5">
    <source>
        <dbReference type="EMBL" id="KAK3382601.1"/>
    </source>
</evidence>
<dbReference type="GO" id="GO:0016846">
    <property type="term" value="F:carbon-sulfur lyase activity"/>
    <property type="evidence" value="ECO:0007669"/>
    <property type="project" value="InterPro"/>
</dbReference>
<dbReference type="InterPro" id="IPR006913">
    <property type="entry name" value="CENP-V/GFA"/>
</dbReference>
<reference evidence="5" key="1">
    <citation type="journal article" date="2023" name="Mol. Phylogenet. Evol.">
        <title>Genome-scale phylogeny and comparative genomics of the fungal order Sordariales.</title>
        <authorList>
            <person name="Hensen N."/>
            <person name="Bonometti L."/>
            <person name="Westerberg I."/>
            <person name="Brannstrom I.O."/>
            <person name="Guillou S."/>
            <person name="Cros-Aarteil S."/>
            <person name="Calhoun S."/>
            <person name="Haridas S."/>
            <person name="Kuo A."/>
            <person name="Mondo S."/>
            <person name="Pangilinan J."/>
            <person name="Riley R."/>
            <person name="LaButti K."/>
            <person name="Andreopoulos B."/>
            <person name="Lipzen A."/>
            <person name="Chen C."/>
            <person name="Yan M."/>
            <person name="Daum C."/>
            <person name="Ng V."/>
            <person name="Clum A."/>
            <person name="Steindorff A."/>
            <person name="Ohm R.A."/>
            <person name="Martin F."/>
            <person name="Silar P."/>
            <person name="Natvig D.O."/>
            <person name="Lalanne C."/>
            <person name="Gautier V."/>
            <person name="Ament-Velasquez S.L."/>
            <person name="Kruys A."/>
            <person name="Hutchinson M.I."/>
            <person name="Powell A.J."/>
            <person name="Barry K."/>
            <person name="Miller A.N."/>
            <person name="Grigoriev I.V."/>
            <person name="Debuchy R."/>
            <person name="Gladieux P."/>
            <person name="Hiltunen Thoren M."/>
            <person name="Johannesson H."/>
        </authorList>
    </citation>
    <scope>NUCLEOTIDE SEQUENCE</scope>
    <source>
        <strain evidence="5">CBS 958.72</strain>
    </source>
</reference>
<protein>
    <recommendedName>
        <fullName evidence="4">CENP-V/GFA domain-containing protein</fullName>
    </recommendedName>
</protein>
<dbReference type="GO" id="GO:0046872">
    <property type="term" value="F:metal ion binding"/>
    <property type="evidence" value="ECO:0007669"/>
    <property type="project" value="UniProtKB-KW"/>
</dbReference>
<organism evidence="5 6">
    <name type="scientific">Lasiosphaeria ovina</name>
    <dbReference type="NCBI Taxonomy" id="92902"/>
    <lineage>
        <taxon>Eukaryota</taxon>
        <taxon>Fungi</taxon>
        <taxon>Dikarya</taxon>
        <taxon>Ascomycota</taxon>
        <taxon>Pezizomycotina</taxon>
        <taxon>Sordariomycetes</taxon>
        <taxon>Sordariomycetidae</taxon>
        <taxon>Sordariales</taxon>
        <taxon>Lasiosphaeriaceae</taxon>
        <taxon>Lasiosphaeria</taxon>
    </lineage>
</organism>
<evidence type="ECO:0000256" key="1">
    <source>
        <dbReference type="ARBA" id="ARBA00005495"/>
    </source>
</evidence>
<reference evidence="5" key="2">
    <citation type="submission" date="2023-06" db="EMBL/GenBank/DDBJ databases">
        <authorList>
            <consortium name="Lawrence Berkeley National Laboratory"/>
            <person name="Haridas S."/>
            <person name="Hensen N."/>
            <person name="Bonometti L."/>
            <person name="Westerberg I."/>
            <person name="Brannstrom I.O."/>
            <person name="Guillou S."/>
            <person name="Cros-Aarteil S."/>
            <person name="Calhoun S."/>
            <person name="Kuo A."/>
            <person name="Mondo S."/>
            <person name="Pangilinan J."/>
            <person name="Riley R."/>
            <person name="Labutti K."/>
            <person name="Andreopoulos B."/>
            <person name="Lipzen A."/>
            <person name="Chen C."/>
            <person name="Yanf M."/>
            <person name="Daum C."/>
            <person name="Ng V."/>
            <person name="Clum A."/>
            <person name="Steindorff A."/>
            <person name="Ohm R."/>
            <person name="Martin F."/>
            <person name="Silar P."/>
            <person name="Natvig D."/>
            <person name="Lalanne C."/>
            <person name="Gautier V."/>
            <person name="Ament-Velasquez S.L."/>
            <person name="Kruys A."/>
            <person name="Hutchinson M.I."/>
            <person name="Powell A.J."/>
            <person name="Barry K."/>
            <person name="Miller A.N."/>
            <person name="Grigoriev I.V."/>
            <person name="Debuchy R."/>
            <person name="Gladieux P."/>
            <person name="Thoren M.H."/>
            <person name="Johannesson H."/>
        </authorList>
    </citation>
    <scope>NUCLEOTIDE SEQUENCE</scope>
    <source>
        <strain evidence="5">CBS 958.72</strain>
    </source>
</reference>
<sequence>MADAEPPTPTPTPTPTRRPYTGSCHCGAVRYIAHLTLPHVPPSIAALAAARQPGQQKGMPQFIYRCNCSTCVKMGLLHVRLHNPPADFQLLAPTGPEPLAQLGDYQCFEKRLHFLFCTACGVRCFTFAGEGEAVESDVLVPAEGEETKTERQEVWSPKRGWVEGRTSYLSVNAYTLDADQPGLDLREWTDKQWIAYVDCRSERRAGQSDKRYGTPFEGGAY</sequence>
<evidence type="ECO:0000256" key="3">
    <source>
        <dbReference type="ARBA" id="ARBA00022833"/>
    </source>
</evidence>
<dbReference type="EMBL" id="JAULSN010000001">
    <property type="protein sequence ID" value="KAK3382601.1"/>
    <property type="molecule type" value="Genomic_DNA"/>
</dbReference>
<keyword evidence="2" id="KW-0479">Metal-binding</keyword>
<evidence type="ECO:0000256" key="2">
    <source>
        <dbReference type="ARBA" id="ARBA00022723"/>
    </source>
</evidence>
<comment type="similarity">
    <text evidence="1">Belongs to the Gfa family.</text>
</comment>
<dbReference type="Proteomes" id="UP001287356">
    <property type="component" value="Unassembled WGS sequence"/>
</dbReference>
<dbReference type="AlphaFoldDB" id="A0AAE0NJC9"/>
<comment type="caution">
    <text evidence="5">The sequence shown here is derived from an EMBL/GenBank/DDBJ whole genome shotgun (WGS) entry which is preliminary data.</text>
</comment>
<dbReference type="PROSITE" id="PS51891">
    <property type="entry name" value="CENP_V_GFA"/>
    <property type="match status" value="1"/>
</dbReference>
<evidence type="ECO:0000313" key="6">
    <source>
        <dbReference type="Proteomes" id="UP001287356"/>
    </source>
</evidence>
<evidence type="ECO:0000259" key="4">
    <source>
        <dbReference type="PROSITE" id="PS51891"/>
    </source>
</evidence>
<feature type="domain" description="CENP-V/GFA" evidence="4">
    <location>
        <begin position="20"/>
        <end position="156"/>
    </location>
</feature>
<dbReference type="SUPFAM" id="SSF51316">
    <property type="entry name" value="Mss4-like"/>
    <property type="match status" value="1"/>
</dbReference>
<name>A0AAE0NJC9_9PEZI</name>
<dbReference type="InterPro" id="IPR011057">
    <property type="entry name" value="Mss4-like_sf"/>
</dbReference>
<proteinExistence type="inferred from homology"/>
<accession>A0AAE0NJC9</accession>